<accession>A0A7K1UHE2</accession>
<evidence type="ECO:0000313" key="1">
    <source>
        <dbReference type="EMBL" id="MVT25893.1"/>
    </source>
</evidence>
<dbReference type="SUPFAM" id="SSF52980">
    <property type="entry name" value="Restriction endonuclease-like"/>
    <property type="match status" value="1"/>
</dbReference>
<organism evidence="1 2">
    <name type="scientific">Nesterenkonia alkaliphila</name>
    <dbReference type="NCBI Taxonomy" id="1463631"/>
    <lineage>
        <taxon>Bacteria</taxon>
        <taxon>Bacillati</taxon>
        <taxon>Actinomycetota</taxon>
        <taxon>Actinomycetes</taxon>
        <taxon>Micrococcales</taxon>
        <taxon>Micrococcaceae</taxon>
        <taxon>Nesterenkonia</taxon>
    </lineage>
</organism>
<dbReference type="AlphaFoldDB" id="A0A7K1UHE2"/>
<comment type="caution">
    <text evidence="1">The sequence shown here is derived from an EMBL/GenBank/DDBJ whole genome shotgun (WGS) entry which is preliminary data.</text>
</comment>
<proteinExistence type="predicted"/>
<dbReference type="OrthoDB" id="3234479at2"/>
<evidence type="ECO:0008006" key="3">
    <source>
        <dbReference type="Google" id="ProtNLM"/>
    </source>
</evidence>
<reference evidence="1 2" key="1">
    <citation type="submission" date="2019-12" db="EMBL/GenBank/DDBJ databases">
        <title>Nesterenkonia muleiensis sp. nov., a novel actinobacterium isolated from sap of Populus euphratica.</title>
        <authorList>
            <person name="Wang R."/>
        </authorList>
    </citation>
    <scope>NUCLEOTIDE SEQUENCE [LARGE SCALE GENOMIC DNA]</scope>
    <source>
        <strain evidence="1 2">F10</strain>
    </source>
</reference>
<keyword evidence="2" id="KW-1185">Reference proteome</keyword>
<gene>
    <name evidence="1" type="ORF">GNZ21_05890</name>
</gene>
<protein>
    <recommendedName>
        <fullName evidence="3">DUF559 domain-containing protein</fullName>
    </recommendedName>
</protein>
<evidence type="ECO:0000313" key="2">
    <source>
        <dbReference type="Proteomes" id="UP000460157"/>
    </source>
</evidence>
<dbReference type="InterPro" id="IPR011335">
    <property type="entry name" value="Restrct_endonuc-II-like"/>
</dbReference>
<dbReference type="EMBL" id="WRPM01000038">
    <property type="protein sequence ID" value="MVT25893.1"/>
    <property type="molecule type" value="Genomic_DNA"/>
</dbReference>
<dbReference type="RefSeq" id="WP_157322283.1">
    <property type="nucleotide sequence ID" value="NZ_BMFX01000001.1"/>
</dbReference>
<sequence length="320" mass="35589">MRPPSPLPAELIGQVFTRGEAVALGVSDLRLRARDIRRIARGIYQHLPRRLSAPPGDSTVEGAAELHAPAMLHALCRRTGKVRVSHISAARLYGLPIPQRFHDEDTVYLAGSGPSHGGAEDPQVILHRRQQVPDCSHLFQGVPVTPPAELFAELGRYLHVPELVVVGDQLVRIPRARFEGRDQPWCTVEDLGAGARAGRFRTGVLRARKAQDMVRVGSDSPAETYMRLAIVHAGLPEPELQIRLHPQDRYSPVGDAGYRKAKIVLQYEGAHHYTAAQQARDQRRNAAFEAAGWRVILMNCVDYQEGFRAVTRRLYRLLNG</sequence>
<name>A0A7K1UHE2_9MICC</name>
<dbReference type="Proteomes" id="UP000460157">
    <property type="component" value="Unassembled WGS sequence"/>
</dbReference>